<proteinExistence type="evidence at transcript level"/>
<dbReference type="PANTHER" id="PTHR45913">
    <property type="entry name" value="EPM2A-INTERACTING PROTEIN 1"/>
    <property type="match status" value="1"/>
</dbReference>
<evidence type="ECO:0000259" key="1">
    <source>
        <dbReference type="Pfam" id="PF05699"/>
    </source>
</evidence>
<accession>A0A023G4H0</accession>
<dbReference type="InterPro" id="IPR008906">
    <property type="entry name" value="HATC_C_dom"/>
</dbReference>
<feature type="domain" description="HAT C-terminal dimerisation" evidence="1">
    <location>
        <begin position="6"/>
        <end position="50"/>
    </location>
</feature>
<dbReference type="Pfam" id="PF05699">
    <property type="entry name" value="Dimer_Tnp_hAT"/>
    <property type="match status" value="1"/>
</dbReference>
<evidence type="ECO:0000313" key="2">
    <source>
        <dbReference type="EMBL" id="JAC29126.1"/>
    </source>
</evidence>
<dbReference type="PANTHER" id="PTHR45913:SF19">
    <property type="entry name" value="LOW QUALITY PROTEIN: ZINC FINGER BED DOMAIN-CONTAINING PROTEIN 5-LIKE"/>
    <property type="match status" value="1"/>
</dbReference>
<sequence>MGTAPLFPCLFERAVDILLPFATTYACEQAFSALAYLKNKHRSRLDPAADMRLALSATEPRFDLLLKGKQYHPSH</sequence>
<organism evidence="2">
    <name type="scientific">Amblyomma triste</name>
    <name type="common">Neotropical tick</name>
    <dbReference type="NCBI Taxonomy" id="251400"/>
    <lineage>
        <taxon>Eukaryota</taxon>
        <taxon>Metazoa</taxon>
        <taxon>Ecdysozoa</taxon>
        <taxon>Arthropoda</taxon>
        <taxon>Chelicerata</taxon>
        <taxon>Arachnida</taxon>
        <taxon>Acari</taxon>
        <taxon>Parasitiformes</taxon>
        <taxon>Ixodida</taxon>
        <taxon>Ixodoidea</taxon>
        <taxon>Ixodidae</taxon>
        <taxon>Amblyomminae</taxon>
        <taxon>Amblyomma</taxon>
    </lineage>
</organism>
<dbReference type="GO" id="GO:0046983">
    <property type="term" value="F:protein dimerization activity"/>
    <property type="evidence" value="ECO:0007669"/>
    <property type="project" value="InterPro"/>
</dbReference>
<name>A0A023G4H0_AMBTT</name>
<reference evidence="2" key="1">
    <citation type="submission" date="2014-03" db="EMBL/GenBank/DDBJ databases">
        <title>The sialotranscriptome of Amblyomma triste, Amblyomma parvum and Amblyomma cajennense ticks, uncovered by 454-based RNA-seq.</title>
        <authorList>
            <person name="Garcia G.R."/>
            <person name="Gardinassi L.G."/>
            <person name="Ribeiro J.M."/>
            <person name="Anatriello E."/>
            <person name="Ferreira B.R."/>
            <person name="Moreira H.N."/>
            <person name="Mafra C."/>
            <person name="Olegario M.M."/>
            <person name="Szabo P.J."/>
            <person name="Miranda-Santos I.K."/>
            <person name="Maruyama S.R."/>
        </authorList>
    </citation>
    <scope>NUCLEOTIDE SEQUENCE</scope>
    <source>
        <strain evidence="2">Mato Grasso do Sul</strain>
        <tissue evidence="2">Salivary glands</tissue>
    </source>
</reference>
<dbReference type="EMBL" id="GBBM01006292">
    <property type="protein sequence ID" value="JAC29126.1"/>
    <property type="molecule type" value="mRNA"/>
</dbReference>
<dbReference type="AlphaFoldDB" id="A0A023G4H0"/>
<protein>
    <submittedName>
        <fullName evidence="2">Putative hat aebuster1 orf1-h 1e-40-j 4</fullName>
    </submittedName>
</protein>